<dbReference type="Gene3D" id="3.40.190.170">
    <property type="entry name" value="Bacterial extracellular solute-binding protein, family 7"/>
    <property type="match status" value="1"/>
</dbReference>
<dbReference type="GO" id="GO:0055085">
    <property type="term" value="P:transmembrane transport"/>
    <property type="evidence" value="ECO:0007669"/>
    <property type="project" value="InterPro"/>
</dbReference>
<accession>A0A1L1PUG2</accession>
<dbReference type="InterPro" id="IPR038404">
    <property type="entry name" value="TRAP_DctP_sf"/>
</dbReference>
<evidence type="ECO:0000313" key="3">
    <source>
        <dbReference type="EMBL" id="CDN89676.1"/>
    </source>
</evidence>
<sequence length="352" mass="38110" precursor="true">MQRRHLLGAVLAAATACAGLIGATAAHAQEPVTLRYATFLPPGGLFTKDDGVMGRWAKSVEEASGGEVKIQILPGGTLGAAGRNPGAQLKLVTDGIADIAFVIPSTTPGRFPDDNLFGLPVSESAAEGSLTFWKLHEQGLMRGYDDKSFYIIGLLVNPPNVLHTKGPVNKMEDLRGLRLQASGAEQQELIRALGATPVGTVSVREAAEAISRGVVDGTPKDWLALHSFRIADATTNHINIPMGASTIMFALNRAKYDSLSPKARAAIDRFSGEPFVRMAGKLFDEYTNAKYKETVDDKKRSVITLPPDERARWDKAMGTVAQDWRQRDAANERLWQAFTKTRAQVRGELGMK</sequence>
<organism evidence="3 4">
    <name type="scientific">Hydrogenophaga intermedia</name>
    <dbReference type="NCBI Taxonomy" id="65786"/>
    <lineage>
        <taxon>Bacteria</taxon>
        <taxon>Pseudomonadati</taxon>
        <taxon>Pseudomonadota</taxon>
        <taxon>Betaproteobacteria</taxon>
        <taxon>Burkholderiales</taxon>
        <taxon>Comamonadaceae</taxon>
        <taxon>Hydrogenophaga</taxon>
    </lineage>
</organism>
<dbReference type="Pfam" id="PF03480">
    <property type="entry name" value="DctP"/>
    <property type="match status" value="1"/>
</dbReference>
<dbReference type="CDD" id="cd13665">
    <property type="entry name" value="PBP2_TRAP_Dctp3_4"/>
    <property type="match status" value="1"/>
</dbReference>
<reference evidence="4" key="1">
    <citation type="submission" date="2014-02" db="EMBL/GenBank/DDBJ databases">
        <authorList>
            <person name="Gan H."/>
        </authorList>
    </citation>
    <scope>NUCLEOTIDE SEQUENCE [LARGE SCALE GENOMIC DNA]</scope>
    <source>
        <strain evidence="4">S1</strain>
    </source>
</reference>
<dbReference type="PANTHER" id="PTHR33376:SF15">
    <property type="entry name" value="BLL6794 PROTEIN"/>
    <property type="match status" value="1"/>
</dbReference>
<feature type="chain" id="PRO_5009681667" evidence="2">
    <location>
        <begin position="29"/>
        <end position="352"/>
    </location>
</feature>
<proteinExistence type="predicted"/>
<keyword evidence="4" id="KW-1185">Reference proteome</keyword>
<feature type="signal peptide" evidence="2">
    <location>
        <begin position="1"/>
        <end position="28"/>
    </location>
</feature>
<evidence type="ECO:0000256" key="2">
    <source>
        <dbReference type="SAM" id="SignalP"/>
    </source>
</evidence>
<dbReference type="PANTHER" id="PTHR33376">
    <property type="match status" value="1"/>
</dbReference>
<dbReference type="EMBL" id="CCAE010000049">
    <property type="protein sequence ID" value="CDN89676.1"/>
    <property type="molecule type" value="Genomic_DNA"/>
</dbReference>
<evidence type="ECO:0000313" key="4">
    <source>
        <dbReference type="Proteomes" id="UP000028878"/>
    </source>
</evidence>
<dbReference type="PROSITE" id="PS51257">
    <property type="entry name" value="PROKAR_LIPOPROTEIN"/>
    <property type="match status" value="1"/>
</dbReference>
<dbReference type="AlphaFoldDB" id="A0A1L1PUG2"/>
<dbReference type="NCBIfam" id="NF037995">
    <property type="entry name" value="TRAP_S1"/>
    <property type="match status" value="1"/>
</dbReference>
<protein>
    <submittedName>
        <fullName evidence="3">Putative trap dicarboxylate transporter-dctp subunit</fullName>
    </submittedName>
</protein>
<evidence type="ECO:0000256" key="1">
    <source>
        <dbReference type="ARBA" id="ARBA00022729"/>
    </source>
</evidence>
<gene>
    <name evidence="3" type="ORF">BN948_04115</name>
</gene>
<name>A0A1L1PUG2_HYDIT</name>
<dbReference type="InterPro" id="IPR018389">
    <property type="entry name" value="DctP_fam"/>
</dbReference>
<dbReference type="Proteomes" id="UP000028878">
    <property type="component" value="Unassembled WGS sequence"/>
</dbReference>
<reference evidence="4" key="2">
    <citation type="submission" date="2014-11" db="EMBL/GenBank/DDBJ databases">
        <title>Draft genome sequence of Hydrogenophaga intermedia S1.</title>
        <authorList>
            <person name="Gan H.M."/>
            <person name="Chew T.H."/>
            <person name="Stolz A."/>
        </authorList>
    </citation>
    <scope>NUCLEOTIDE SEQUENCE [LARGE SCALE GENOMIC DNA]</scope>
    <source>
        <strain evidence="4">S1</strain>
    </source>
</reference>
<dbReference type="RefSeq" id="WP_009519478.1">
    <property type="nucleotide sequence ID" value="NZ_CCAE010000049.1"/>
</dbReference>
<keyword evidence="1 2" id="KW-0732">Signal</keyword>